<dbReference type="SUPFAM" id="SSF69618">
    <property type="entry name" value="HemD-like"/>
    <property type="match status" value="1"/>
</dbReference>
<dbReference type="Proteomes" id="UP000028713">
    <property type="component" value="Unassembled WGS sequence"/>
</dbReference>
<dbReference type="AlphaFoldDB" id="A0A085Z272"/>
<keyword evidence="3" id="KW-1185">Reference proteome</keyword>
<name>A0A085Z272_9FLAO</name>
<feature type="domain" description="Tetrapyrrole biosynthesis uroporphyrinogen III synthase" evidence="1">
    <location>
        <begin position="43"/>
        <end position="216"/>
    </location>
</feature>
<gene>
    <name evidence="2" type="ORF">IX39_13960</name>
</gene>
<proteinExistence type="predicted"/>
<dbReference type="OrthoDB" id="1523900at2"/>
<dbReference type="InterPro" id="IPR003754">
    <property type="entry name" value="4pyrrol_synth_uPrphyn_synth"/>
</dbReference>
<dbReference type="eggNOG" id="COG1587">
    <property type="taxonomic scope" value="Bacteria"/>
</dbReference>
<dbReference type="Pfam" id="PF02602">
    <property type="entry name" value="HEM4"/>
    <property type="match status" value="1"/>
</dbReference>
<dbReference type="STRING" id="236814.IX39_13960"/>
<comment type="caution">
    <text evidence="2">The sequence shown here is derived from an EMBL/GenBank/DDBJ whole genome shotgun (WGS) entry which is preliminary data.</text>
</comment>
<dbReference type="Gene3D" id="3.40.50.10090">
    <property type="match status" value="2"/>
</dbReference>
<accession>A0A085Z272</accession>
<evidence type="ECO:0000313" key="3">
    <source>
        <dbReference type="Proteomes" id="UP000028713"/>
    </source>
</evidence>
<dbReference type="PANTHER" id="PTHR12390">
    <property type="entry name" value="UROPORPHYRINOGEN III SYNTHASE"/>
    <property type="match status" value="1"/>
</dbReference>
<dbReference type="RefSeq" id="WP_034677766.1">
    <property type="nucleotide sequence ID" value="NZ_FPAP01000002.1"/>
</dbReference>
<dbReference type="InterPro" id="IPR039793">
    <property type="entry name" value="UROS/Hem4"/>
</dbReference>
<dbReference type="GO" id="GO:0005829">
    <property type="term" value="C:cytosol"/>
    <property type="evidence" value="ECO:0007669"/>
    <property type="project" value="TreeGrafter"/>
</dbReference>
<organism evidence="2 3">
    <name type="scientific">Chryseobacterium formosense</name>
    <dbReference type="NCBI Taxonomy" id="236814"/>
    <lineage>
        <taxon>Bacteria</taxon>
        <taxon>Pseudomonadati</taxon>
        <taxon>Bacteroidota</taxon>
        <taxon>Flavobacteriia</taxon>
        <taxon>Flavobacteriales</taxon>
        <taxon>Weeksellaceae</taxon>
        <taxon>Chryseobacterium group</taxon>
        <taxon>Chryseobacterium</taxon>
    </lineage>
</organism>
<evidence type="ECO:0000259" key="1">
    <source>
        <dbReference type="Pfam" id="PF02602"/>
    </source>
</evidence>
<dbReference type="GO" id="GO:0006780">
    <property type="term" value="P:uroporphyrinogen III biosynthetic process"/>
    <property type="evidence" value="ECO:0007669"/>
    <property type="project" value="InterPro"/>
</dbReference>
<dbReference type="PANTHER" id="PTHR12390:SF0">
    <property type="entry name" value="UROPORPHYRINOGEN-III SYNTHASE"/>
    <property type="match status" value="1"/>
</dbReference>
<protein>
    <submittedName>
        <fullName evidence="2">Uroporphyrinogen-III synthase</fullName>
    </submittedName>
</protein>
<dbReference type="CDD" id="cd06578">
    <property type="entry name" value="HemD"/>
    <property type="match status" value="1"/>
</dbReference>
<reference evidence="2 3" key="1">
    <citation type="submission" date="2014-07" db="EMBL/GenBank/DDBJ databases">
        <title>Genome of Chryseobacterium formosense LMG 24722.</title>
        <authorList>
            <person name="Pipes S.E."/>
            <person name="Stropko S.J."/>
            <person name="Newman J.D."/>
        </authorList>
    </citation>
    <scope>NUCLEOTIDE SEQUENCE [LARGE SCALE GENOMIC DNA]</scope>
    <source>
        <strain evidence="2 3">LMG 24722</strain>
    </source>
</reference>
<sequence>MKILFTKILDPKYISEKLGNDISVEYIEVIKTKSLYVRSFDLKNSSLIFTSSNGVKSFFENGFKPNEDFTAKNYNKIYCVGEKTKRELRKNGFGTFKVLKNAETLSQFIIENCVHEKFIHFCGNLAIDVLDNELPLQNIQYKKVTVYQTEELNPTIHEKYHAIVFFSPSGVRSFAKNNSLENVILFSIGETTSKELKRHTKSEIFTSKENTLANLLSVIKETLMKIKP</sequence>
<dbReference type="EMBL" id="JPRP01000002">
    <property type="protein sequence ID" value="KFE98535.1"/>
    <property type="molecule type" value="Genomic_DNA"/>
</dbReference>
<dbReference type="InterPro" id="IPR036108">
    <property type="entry name" value="4pyrrol_syn_uPrphyn_synt_sf"/>
</dbReference>
<evidence type="ECO:0000313" key="2">
    <source>
        <dbReference type="EMBL" id="KFE98535.1"/>
    </source>
</evidence>
<dbReference type="GO" id="GO:0004852">
    <property type="term" value="F:uroporphyrinogen-III synthase activity"/>
    <property type="evidence" value="ECO:0007669"/>
    <property type="project" value="InterPro"/>
</dbReference>